<dbReference type="PANTHER" id="PTHR10357:SF210">
    <property type="entry name" value="MALTODEXTRIN GLUCOSIDASE"/>
    <property type="match status" value="1"/>
</dbReference>
<keyword evidence="1" id="KW-0378">Hydrolase</keyword>
<dbReference type="InterPro" id="IPR014756">
    <property type="entry name" value="Ig_E-set"/>
</dbReference>
<dbReference type="SUPFAM" id="SSF81296">
    <property type="entry name" value="E set domains"/>
    <property type="match status" value="1"/>
</dbReference>
<dbReference type="InterPro" id="IPR015171">
    <property type="entry name" value="Cyc-maltodext_N"/>
</dbReference>
<keyword evidence="2" id="KW-0326">Glycosidase</keyword>
<dbReference type="AlphaFoldDB" id="A0A4S2H2F6"/>
<dbReference type="InterPro" id="IPR019492">
    <property type="entry name" value="Cyclo-malto-dextrinase_C"/>
</dbReference>
<dbReference type="Gene3D" id="2.60.40.1180">
    <property type="entry name" value="Golgi alpha-mannosidase II"/>
    <property type="match status" value="1"/>
</dbReference>
<dbReference type="GO" id="GO:0016798">
    <property type="term" value="F:hydrolase activity, acting on glycosyl bonds"/>
    <property type="evidence" value="ECO:0007669"/>
    <property type="project" value="UniProtKB-KW"/>
</dbReference>
<keyword evidence="3" id="KW-0732">Signal</keyword>
<dbReference type="PANTHER" id="PTHR10357">
    <property type="entry name" value="ALPHA-AMYLASE FAMILY MEMBER"/>
    <property type="match status" value="1"/>
</dbReference>
<dbReference type="Pfam" id="PF10438">
    <property type="entry name" value="Cyc-maltodext_C"/>
    <property type="match status" value="1"/>
</dbReference>
<protein>
    <submittedName>
        <fullName evidence="5">Alpha-amlyase</fullName>
    </submittedName>
</protein>
<feature type="signal peptide" evidence="3">
    <location>
        <begin position="1"/>
        <end position="19"/>
    </location>
</feature>
<dbReference type="InterPro" id="IPR017853">
    <property type="entry name" value="GH"/>
</dbReference>
<dbReference type="EMBL" id="SRXW01000002">
    <property type="protein sequence ID" value="TGY89352.1"/>
    <property type="molecule type" value="Genomic_DNA"/>
</dbReference>
<dbReference type="InterPro" id="IPR006047">
    <property type="entry name" value="GH13_cat_dom"/>
</dbReference>
<reference evidence="5 6" key="1">
    <citation type="journal article" date="2017" name="Int. J. Syst. Evol. Microbiol.">
        <title>Marinicauda algicola sp. nov., isolated from a marine red alga Rhodosorus marinus.</title>
        <authorList>
            <person name="Jeong S.E."/>
            <person name="Jeon S.H."/>
            <person name="Chun B.H."/>
            <person name="Kim D.W."/>
            <person name="Jeon C.O."/>
        </authorList>
    </citation>
    <scope>NUCLEOTIDE SEQUENCE [LARGE SCALE GENOMIC DNA]</scope>
    <source>
        <strain evidence="5 6">JCM 31718</strain>
    </source>
</reference>
<evidence type="ECO:0000256" key="2">
    <source>
        <dbReference type="ARBA" id="ARBA00023295"/>
    </source>
</evidence>
<evidence type="ECO:0000259" key="4">
    <source>
        <dbReference type="SMART" id="SM00642"/>
    </source>
</evidence>
<keyword evidence="6" id="KW-1185">Reference proteome</keyword>
<comment type="caution">
    <text evidence="5">The sequence shown here is derived from an EMBL/GenBank/DDBJ whole genome shotgun (WGS) entry which is preliminary data.</text>
</comment>
<keyword evidence="5" id="KW-0456">Lyase</keyword>
<dbReference type="CDD" id="cd11340">
    <property type="entry name" value="AmyAc_bac_CMD_like_3"/>
    <property type="match status" value="1"/>
</dbReference>
<evidence type="ECO:0000256" key="3">
    <source>
        <dbReference type="SAM" id="SignalP"/>
    </source>
</evidence>
<dbReference type="SMART" id="SM00642">
    <property type="entry name" value="Aamy"/>
    <property type="match status" value="1"/>
</dbReference>
<dbReference type="RefSeq" id="WP_135995892.1">
    <property type="nucleotide sequence ID" value="NZ_CP071057.1"/>
</dbReference>
<dbReference type="Pfam" id="PF00128">
    <property type="entry name" value="Alpha-amylase"/>
    <property type="match status" value="1"/>
</dbReference>
<dbReference type="InterPro" id="IPR013783">
    <property type="entry name" value="Ig-like_fold"/>
</dbReference>
<dbReference type="Gene3D" id="3.20.20.80">
    <property type="entry name" value="Glycosidases"/>
    <property type="match status" value="1"/>
</dbReference>
<dbReference type="OrthoDB" id="9800174at2"/>
<dbReference type="Gene3D" id="2.60.40.10">
    <property type="entry name" value="Immunoglobulins"/>
    <property type="match status" value="1"/>
</dbReference>
<dbReference type="InterPro" id="IPR013780">
    <property type="entry name" value="Glyco_hydro_b"/>
</dbReference>
<feature type="domain" description="Glycosyl hydrolase family 13 catalytic" evidence="4">
    <location>
        <begin position="128"/>
        <end position="525"/>
    </location>
</feature>
<evidence type="ECO:0000313" key="5">
    <source>
        <dbReference type="EMBL" id="TGY89352.1"/>
    </source>
</evidence>
<organism evidence="5 6">
    <name type="scientific">Marinicauda algicola</name>
    <dbReference type="NCBI Taxonomy" id="2029849"/>
    <lineage>
        <taxon>Bacteria</taxon>
        <taxon>Pseudomonadati</taxon>
        <taxon>Pseudomonadota</taxon>
        <taxon>Alphaproteobacteria</taxon>
        <taxon>Maricaulales</taxon>
        <taxon>Maricaulaceae</taxon>
        <taxon>Marinicauda</taxon>
    </lineage>
</organism>
<gene>
    <name evidence="5" type="ORF">E5163_09565</name>
</gene>
<evidence type="ECO:0000256" key="1">
    <source>
        <dbReference type="ARBA" id="ARBA00022801"/>
    </source>
</evidence>
<dbReference type="SUPFAM" id="SSF51011">
    <property type="entry name" value="Glycosyl hydrolase domain"/>
    <property type="match status" value="1"/>
</dbReference>
<evidence type="ECO:0000313" key="6">
    <source>
        <dbReference type="Proteomes" id="UP000308054"/>
    </source>
</evidence>
<feature type="chain" id="PRO_5020546743" evidence="3">
    <location>
        <begin position="20"/>
        <end position="619"/>
    </location>
</feature>
<dbReference type="Proteomes" id="UP000308054">
    <property type="component" value="Unassembled WGS sequence"/>
</dbReference>
<dbReference type="Pfam" id="PF09087">
    <property type="entry name" value="Cyc-maltodext_N"/>
    <property type="match status" value="1"/>
</dbReference>
<accession>A0A4S2H2F6</accession>
<dbReference type="SUPFAM" id="SSF51445">
    <property type="entry name" value="(Trans)glycosidases"/>
    <property type="match status" value="1"/>
</dbReference>
<name>A0A4S2H2F6_9PROT</name>
<dbReference type="GO" id="GO:0016829">
    <property type="term" value="F:lyase activity"/>
    <property type="evidence" value="ECO:0007669"/>
    <property type="project" value="UniProtKB-KW"/>
</dbReference>
<sequence>MRFALALLLVLTASAGARGQSVERIDPPHWWTGFEAPGVQLLVYGQEAGRLEASIADPRVRLVRAETAENANYLFLDLEIAQGAGPGPVVLRFTAPDGSTLERSWELKTRAPGSAAREGFDSTDTVYLLYPDRFANGDPSNDTVAGYVDGLDRDDPGGRHGGDIQGIIDRLGYVEAMGFTQLWLNPVLENAEARNSYHGYAITDHYRVDPRLGTNALYAELSRLARERGIGLVKDVVLNHAGSNHFLFTDPPSPSWFNNRGVFTPSTHQHTTIHDPYAAEADRADFVEGWFAPTMPDFDHSEPRLARYLIENTIWWIEEAGLSGLRLDTYAFSDGAFLEDFLDRILAEYPDLGIVGEEWALDPAVIAPFQSGSPVAPDGQTGVGSLMDFPLQWRLREALREQDGWDSGLITLYQFMINDRLYGDANALMVFADNHDFDRIHTQLGEDEALTKMALAVLLTTRGIPQILYGTELLFTNASPGDHGEIRADFPGGWAGDAADAFTGEGLAREAAAMQDWLRRLLTWRRTARAVHSGDLIHFAPLERHGTQAVYVYARRLPEEGVLVAINKAGTGHTLDPQRYREALAGYARAVDAITGAPVDLAAPLAVPARSVLILDLAR</sequence>
<proteinExistence type="predicted"/>
<dbReference type="GO" id="GO:0005975">
    <property type="term" value="P:carbohydrate metabolic process"/>
    <property type="evidence" value="ECO:0007669"/>
    <property type="project" value="InterPro"/>
</dbReference>